<keyword evidence="5 6" id="KW-0472">Membrane</keyword>
<dbReference type="InterPro" id="IPR050250">
    <property type="entry name" value="Macrolide_Exporter_MacB"/>
</dbReference>
<dbReference type="PANTHER" id="PTHR30572:SF18">
    <property type="entry name" value="ABC-TYPE MACROLIDE FAMILY EXPORT SYSTEM PERMEASE COMPONENT 2"/>
    <property type="match status" value="1"/>
</dbReference>
<name>A0A2P8EDZ5_9BACT</name>
<feature type="domain" description="ABC3 transporter permease C-terminal" evidence="7">
    <location>
        <begin position="675"/>
        <end position="788"/>
    </location>
</feature>
<evidence type="ECO:0000259" key="7">
    <source>
        <dbReference type="Pfam" id="PF02687"/>
    </source>
</evidence>
<keyword evidence="3 6" id="KW-0812">Transmembrane</keyword>
<feature type="domain" description="ABC3 transporter permease C-terminal" evidence="7">
    <location>
        <begin position="288"/>
        <end position="401"/>
    </location>
</feature>
<keyword evidence="2" id="KW-1003">Cell membrane</keyword>
<organism evidence="9 10">
    <name type="scientific">Cecembia rubra</name>
    <dbReference type="NCBI Taxonomy" id="1485585"/>
    <lineage>
        <taxon>Bacteria</taxon>
        <taxon>Pseudomonadati</taxon>
        <taxon>Bacteroidota</taxon>
        <taxon>Cytophagia</taxon>
        <taxon>Cytophagales</taxon>
        <taxon>Cyclobacteriaceae</taxon>
        <taxon>Cecembia</taxon>
    </lineage>
</organism>
<dbReference type="RefSeq" id="WP_106565755.1">
    <property type="nucleotide sequence ID" value="NZ_PYGF01000001.1"/>
</dbReference>
<dbReference type="GO" id="GO:0022857">
    <property type="term" value="F:transmembrane transporter activity"/>
    <property type="evidence" value="ECO:0007669"/>
    <property type="project" value="TreeGrafter"/>
</dbReference>
<keyword evidence="10" id="KW-1185">Reference proteome</keyword>
<feature type="transmembrane region" description="Helical" evidence="6">
    <location>
        <begin position="283"/>
        <end position="306"/>
    </location>
</feature>
<feature type="transmembrane region" description="Helical" evidence="6">
    <location>
        <begin position="426"/>
        <end position="446"/>
    </location>
</feature>
<evidence type="ECO:0000256" key="5">
    <source>
        <dbReference type="ARBA" id="ARBA00023136"/>
    </source>
</evidence>
<feature type="domain" description="MacB-like periplasmic core" evidence="8">
    <location>
        <begin position="20"/>
        <end position="238"/>
    </location>
</feature>
<keyword evidence="4 6" id="KW-1133">Transmembrane helix</keyword>
<dbReference type="PANTHER" id="PTHR30572">
    <property type="entry name" value="MEMBRANE COMPONENT OF TRANSPORTER-RELATED"/>
    <property type="match status" value="1"/>
</dbReference>
<evidence type="ECO:0000256" key="1">
    <source>
        <dbReference type="ARBA" id="ARBA00004651"/>
    </source>
</evidence>
<reference evidence="9 10" key="1">
    <citation type="submission" date="2018-03" db="EMBL/GenBank/DDBJ databases">
        <title>Genomic Encyclopedia of Archaeal and Bacterial Type Strains, Phase II (KMG-II): from individual species to whole genera.</title>
        <authorList>
            <person name="Goeker M."/>
        </authorList>
    </citation>
    <scope>NUCLEOTIDE SEQUENCE [LARGE SCALE GENOMIC DNA]</scope>
    <source>
        <strain evidence="9 10">DSM 28057</strain>
    </source>
</reference>
<dbReference type="Pfam" id="PF02687">
    <property type="entry name" value="FtsX"/>
    <property type="match status" value="2"/>
</dbReference>
<feature type="transmembrane region" description="Helical" evidence="6">
    <location>
        <begin position="21"/>
        <end position="41"/>
    </location>
</feature>
<dbReference type="Proteomes" id="UP000240708">
    <property type="component" value="Unassembled WGS sequence"/>
</dbReference>
<dbReference type="EMBL" id="PYGF01000001">
    <property type="protein sequence ID" value="PSL07699.1"/>
    <property type="molecule type" value="Genomic_DNA"/>
</dbReference>
<evidence type="ECO:0000256" key="3">
    <source>
        <dbReference type="ARBA" id="ARBA00022692"/>
    </source>
</evidence>
<dbReference type="InterPro" id="IPR025857">
    <property type="entry name" value="MacB_PCD"/>
</dbReference>
<dbReference type="InterPro" id="IPR003838">
    <property type="entry name" value="ABC3_permease_C"/>
</dbReference>
<comment type="subcellular location">
    <subcellularLocation>
        <location evidence="1">Cell membrane</location>
        <topology evidence="1">Multi-pass membrane protein</topology>
    </subcellularLocation>
</comment>
<sequence length="795" mass="89342">MIFNYLKIFVRNFKRFSGHSFLTLIGLSIAIACALLIFLWGHHQWSFDKFHSDADRLYKVITHRDAEGTKQTFFLAGHNIDVSGIPEVEAITHISTGSRWPHELCFWPDRVVDECVYFNGVYASASLFSTFSFPIIKGEQDPIKTPASIAISEKMAEILYGSEDPIGKTITIDRSKEVVVTAVFRNISDQSSIKFDFALPMQMLQRQWGINEEQLSGNFFEVYIKSGAGTNSSLISEKLNDVRVIGESNKSYGLVYEAVPFTKFYLNSNYENGINKGGKIDQIIQFGLIGLLLILVAITNFINLTTARSSLRWKEIGVKKAIGADRATLIFQFLFESCLMVLLAFVVGFVLTWLILPAFNLLVDAQLSLLQFFNIHSLLLFLGFLLLMTLLSGAYPAFLLSSLRTAKILKGLVQVNLGSLNFRKALIAFQLSVSIGIILFSSIIYFQLDFVQTKNLGFDRENMIRLEPTFRLLQNYEPFKNELLKHAEIKKLSAADANPLDAGGGTVLVDWPGKSPETQASFQVIGGRYDFPELLGLEVLEGRNFHTEKTTRDSLATEAVISSSAAKMMGLDDPIGATIRLYDYITCEIIGVVNDFHTNSMKASMEPVIIYRKPMEQVSGIYIKYAPGKTREAVDILKTVYNEIEPDFTMKYWFQDQTFDNLYKSDIVVSKLVLIFSLICFVTAVIGIVGLATFNAMRKTKEIGIRRVFGASSNQVMGVMVSEFVWPVLLALGLAIPLSWYAGKEWLMGFAYRINFPWQIIGLLLVALVTLIFLIIWIHSQRTISANPTKSLRSE</sequence>
<feature type="transmembrane region" description="Helical" evidence="6">
    <location>
        <begin position="672"/>
        <end position="695"/>
    </location>
</feature>
<dbReference type="GO" id="GO:0005886">
    <property type="term" value="C:plasma membrane"/>
    <property type="evidence" value="ECO:0007669"/>
    <property type="project" value="UniProtKB-SubCell"/>
</dbReference>
<feature type="transmembrane region" description="Helical" evidence="6">
    <location>
        <begin position="716"/>
        <end position="736"/>
    </location>
</feature>
<dbReference type="OrthoDB" id="973976at2"/>
<dbReference type="Pfam" id="PF12704">
    <property type="entry name" value="MacB_PCD"/>
    <property type="match status" value="2"/>
</dbReference>
<evidence type="ECO:0000259" key="8">
    <source>
        <dbReference type="Pfam" id="PF12704"/>
    </source>
</evidence>
<comment type="caution">
    <text evidence="9">The sequence shown here is derived from an EMBL/GenBank/DDBJ whole genome shotgun (WGS) entry which is preliminary data.</text>
</comment>
<feature type="transmembrane region" description="Helical" evidence="6">
    <location>
        <begin position="375"/>
        <end position="400"/>
    </location>
</feature>
<evidence type="ECO:0000256" key="4">
    <source>
        <dbReference type="ARBA" id="ARBA00022989"/>
    </source>
</evidence>
<evidence type="ECO:0000313" key="9">
    <source>
        <dbReference type="EMBL" id="PSL07699.1"/>
    </source>
</evidence>
<proteinExistence type="predicted"/>
<evidence type="ECO:0000256" key="2">
    <source>
        <dbReference type="ARBA" id="ARBA00022475"/>
    </source>
</evidence>
<accession>A0A2P8EDZ5</accession>
<dbReference type="PROSITE" id="PS51257">
    <property type="entry name" value="PROKAR_LIPOPROTEIN"/>
    <property type="match status" value="1"/>
</dbReference>
<protein>
    <submittedName>
        <fullName evidence="9">MacB-like protein</fullName>
    </submittedName>
</protein>
<feature type="transmembrane region" description="Helical" evidence="6">
    <location>
        <begin position="327"/>
        <end position="355"/>
    </location>
</feature>
<evidence type="ECO:0000313" key="10">
    <source>
        <dbReference type="Proteomes" id="UP000240708"/>
    </source>
</evidence>
<feature type="domain" description="MacB-like periplasmic core" evidence="8">
    <location>
        <begin position="431"/>
        <end position="634"/>
    </location>
</feature>
<evidence type="ECO:0000256" key="6">
    <source>
        <dbReference type="SAM" id="Phobius"/>
    </source>
</evidence>
<gene>
    <name evidence="9" type="ORF">CLV48_101637</name>
</gene>
<dbReference type="AlphaFoldDB" id="A0A2P8EDZ5"/>
<feature type="transmembrane region" description="Helical" evidence="6">
    <location>
        <begin position="756"/>
        <end position="778"/>
    </location>
</feature>